<evidence type="ECO:0000313" key="2">
    <source>
        <dbReference type="EMBL" id="MEQ2183432.1"/>
    </source>
</evidence>
<dbReference type="EMBL" id="JAHRIO010076024">
    <property type="protein sequence ID" value="MEQ2183432.1"/>
    <property type="molecule type" value="Genomic_DNA"/>
</dbReference>
<sequence>MDHWKKKARRSEKHDHWIMFCQDTLNLVHLDALRCCNLSKSPSSLKTYSLMEVASRRKRLSAKPQKRSQKGLKNLNPIKDPWCVLDKKRQAHGDITSQLPGPKGSAPDILDPDPTADPQISREDHSEISRRGPISIALADWCKHLAV</sequence>
<feature type="region of interest" description="Disordered" evidence="1">
    <location>
        <begin position="56"/>
        <end position="76"/>
    </location>
</feature>
<comment type="caution">
    <text evidence="2">The sequence shown here is derived from an EMBL/GenBank/DDBJ whole genome shotgun (WGS) entry which is preliminary data.</text>
</comment>
<reference evidence="2 3" key="1">
    <citation type="submission" date="2021-06" db="EMBL/GenBank/DDBJ databases">
        <authorList>
            <person name="Palmer J.M."/>
        </authorList>
    </citation>
    <scope>NUCLEOTIDE SEQUENCE [LARGE SCALE GENOMIC DNA]</scope>
    <source>
        <strain evidence="2 3">GA_2019</strain>
        <tissue evidence="2">Muscle</tissue>
    </source>
</reference>
<name>A0ABV0PJ86_9TELE</name>
<evidence type="ECO:0000256" key="1">
    <source>
        <dbReference type="SAM" id="MobiDB-lite"/>
    </source>
</evidence>
<feature type="compositionally biased region" description="Basic residues" evidence="1">
    <location>
        <begin position="56"/>
        <end position="70"/>
    </location>
</feature>
<evidence type="ECO:0000313" key="3">
    <source>
        <dbReference type="Proteomes" id="UP001476798"/>
    </source>
</evidence>
<keyword evidence="3" id="KW-1185">Reference proteome</keyword>
<evidence type="ECO:0008006" key="4">
    <source>
        <dbReference type="Google" id="ProtNLM"/>
    </source>
</evidence>
<accession>A0ABV0PJ86</accession>
<organism evidence="2 3">
    <name type="scientific">Goodea atripinnis</name>
    <dbReference type="NCBI Taxonomy" id="208336"/>
    <lineage>
        <taxon>Eukaryota</taxon>
        <taxon>Metazoa</taxon>
        <taxon>Chordata</taxon>
        <taxon>Craniata</taxon>
        <taxon>Vertebrata</taxon>
        <taxon>Euteleostomi</taxon>
        <taxon>Actinopterygii</taxon>
        <taxon>Neopterygii</taxon>
        <taxon>Teleostei</taxon>
        <taxon>Neoteleostei</taxon>
        <taxon>Acanthomorphata</taxon>
        <taxon>Ovalentaria</taxon>
        <taxon>Atherinomorphae</taxon>
        <taxon>Cyprinodontiformes</taxon>
        <taxon>Goodeidae</taxon>
        <taxon>Goodea</taxon>
    </lineage>
</organism>
<dbReference type="Proteomes" id="UP001476798">
    <property type="component" value="Unassembled WGS sequence"/>
</dbReference>
<feature type="region of interest" description="Disordered" evidence="1">
    <location>
        <begin position="93"/>
        <end position="128"/>
    </location>
</feature>
<gene>
    <name evidence="2" type="ORF">GOODEAATRI_032451</name>
</gene>
<protein>
    <recommendedName>
        <fullName evidence="4">Transposase</fullName>
    </recommendedName>
</protein>
<proteinExistence type="predicted"/>